<feature type="region of interest" description="Disordered" evidence="10">
    <location>
        <begin position="31"/>
        <end position="58"/>
    </location>
</feature>
<dbReference type="GO" id="GO:0008270">
    <property type="term" value="F:zinc ion binding"/>
    <property type="evidence" value="ECO:0007669"/>
    <property type="project" value="UniProtKB-KW"/>
</dbReference>
<feature type="compositionally biased region" description="Low complexity" evidence="10">
    <location>
        <begin position="133"/>
        <end position="153"/>
    </location>
</feature>
<dbReference type="Proteomes" id="UP000077755">
    <property type="component" value="Chromosome 5"/>
</dbReference>
<dbReference type="PANTHER" id="PTHR31992:SF193">
    <property type="entry name" value="DOF ZINC FINGER PROTEIN DOF3.6"/>
    <property type="match status" value="1"/>
</dbReference>
<comment type="function">
    <text evidence="9">Transcription factor that binds specifically to a 5'-AA[AG]G-3' consensus core sequence.</text>
</comment>
<protein>
    <recommendedName>
        <fullName evidence="9">Dof zinc finger protein</fullName>
    </recommendedName>
</protein>
<evidence type="ECO:0000256" key="5">
    <source>
        <dbReference type="ARBA" id="ARBA00023125"/>
    </source>
</evidence>
<dbReference type="GO" id="GO:0003677">
    <property type="term" value="F:DNA binding"/>
    <property type="evidence" value="ECO:0007669"/>
    <property type="project" value="UniProtKB-UniRule"/>
</dbReference>
<name>A0A162A3F0_DAUCS</name>
<dbReference type="PROSITE" id="PS01361">
    <property type="entry name" value="ZF_DOF_1"/>
    <property type="match status" value="1"/>
</dbReference>
<dbReference type="STRING" id="79200.A0A162A3F0"/>
<evidence type="ECO:0000256" key="2">
    <source>
        <dbReference type="ARBA" id="ARBA00022771"/>
    </source>
</evidence>
<keyword evidence="6 9" id="KW-0804">Transcription</keyword>
<keyword evidence="3 9" id="KW-0862">Zinc</keyword>
<feature type="domain" description="Dof-type" evidence="11">
    <location>
        <begin position="76"/>
        <end position="130"/>
    </location>
</feature>
<evidence type="ECO:0000256" key="1">
    <source>
        <dbReference type="ARBA" id="ARBA00022723"/>
    </source>
</evidence>
<evidence type="ECO:0000259" key="11">
    <source>
        <dbReference type="PROSITE" id="PS50884"/>
    </source>
</evidence>
<sequence length="361" mass="38092">MVFSSIPAYLDPPNWQQNQSYRSGNTEFLQLQQQPPPVPQPAPPQPHGVGGAGTIRPGSMADRARMANIPMPETALKCPRCDSTHTKFCYFNNYSLSQPRHFCKACRRYWTRGGALRSVPVGGGCRRNKRSSKGSTSSSKSEPASSEPANSGSTNSALPSNSTPSGGILGGLTSQIPQLGYMPPLTHLNPGTHESGLNYTGISGAPNVSGEMNFQSSNLYSGSGDGGVSSLLSSSGGGLELWRMHHAPQFPNFLGGFDPSVSQGMLYQSNYQGVEGLGSAGYDGAKLSSSASMMSQLASVKMEASHNYISTANNQDHGEPNLARQFTGSVQGNEHQWTSTAGATAWTDLSGFSSSSTSNPL</sequence>
<dbReference type="EMBL" id="CP093347">
    <property type="protein sequence ID" value="WOH01099.1"/>
    <property type="molecule type" value="Genomic_DNA"/>
</dbReference>
<proteinExistence type="predicted"/>
<feature type="compositionally biased region" description="Pro residues" evidence="10">
    <location>
        <begin position="34"/>
        <end position="46"/>
    </location>
</feature>
<organism evidence="12">
    <name type="scientific">Daucus carota subsp. sativus</name>
    <name type="common">Carrot</name>
    <dbReference type="NCBI Taxonomy" id="79200"/>
    <lineage>
        <taxon>Eukaryota</taxon>
        <taxon>Viridiplantae</taxon>
        <taxon>Streptophyta</taxon>
        <taxon>Embryophyta</taxon>
        <taxon>Tracheophyta</taxon>
        <taxon>Spermatophyta</taxon>
        <taxon>Magnoliopsida</taxon>
        <taxon>eudicotyledons</taxon>
        <taxon>Gunneridae</taxon>
        <taxon>Pentapetalae</taxon>
        <taxon>asterids</taxon>
        <taxon>campanulids</taxon>
        <taxon>Apiales</taxon>
        <taxon>Apiaceae</taxon>
        <taxon>Apioideae</taxon>
        <taxon>Scandiceae</taxon>
        <taxon>Daucinae</taxon>
        <taxon>Daucus</taxon>
        <taxon>Daucus sect. Daucus</taxon>
    </lineage>
</organism>
<dbReference type="Pfam" id="PF02701">
    <property type="entry name" value="Zn_ribbon_Dof"/>
    <property type="match status" value="1"/>
</dbReference>
<keyword evidence="5 8" id="KW-0238">DNA-binding</keyword>
<comment type="subcellular location">
    <subcellularLocation>
        <location evidence="8 9">Nucleus</location>
    </subcellularLocation>
</comment>
<keyword evidence="14" id="KW-1185">Reference proteome</keyword>
<reference evidence="12" key="1">
    <citation type="journal article" date="2016" name="Nat. Genet.">
        <title>A high-quality carrot genome assembly provides new insights into carotenoid accumulation and asterid genome evolution.</title>
        <authorList>
            <person name="Iorizzo M."/>
            <person name="Ellison S."/>
            <person name="Senalik D."/>
            <person name="Zeng P."/>
            <person name="Satapoomin P."/>
            <person name="Huang J."/>
            <person name="Bowman M."/>
            <person name="Iovene M."/>
            <person name="Sanseverino W."/>
            <person name="Cavagnaro P."/>
            <person name="Yildiz M."/>
            <person name="Macko-Podgorni A."/>
            <person name="Moranska E."/>
            <person name="Grzebelus E."/>
            <person name="Grzebelus D."/>
            <person name="Ashrafi H."/>
            <person name="Zheng Z."/>
            <person name="Cheng S."/>
            <person name="Spooner D."/>
            <person name="Van Deynze A."/>
            <person name="Simon P."/>
        </authorList>
    </citation>
    <scope>NUCLEOTIDE SEQUENCE [LARGE SCALE GENOMIC DNA]</scope>
    <source>
        <tissue evidence="12">Leaf</tissue>
    </source>
</reference>
<dbReference type="GO" id="GO:0003700">
    <property type="term" value="F:DNA-binding transcription factor activity"/>
    <property type="evidence" value="ECO:0007669"/>
    <property type="project" value="UniProtKB-UniRule"/>
</dbReference>
<evidence type="ECO:0000256" key="3">
    <source>
        <dbReference type="ARBA" id="ARBA00022833"/>
    </source>
</evidence>
<dbReference type="GO" id="GO:0005634">
    <property type="term" value="C:nucleus"/>
    <property type="evidence" value="ECO:0007669"/>
    <property type="project" value="UniProtKB-SubCell"/>
</dbReference>
<dbReference type="EMBL" id="LNRQ01000005">
    <property type="protein sequence ID" value="KZM94630.1"/>
    <property type="molecule type" value="Genomic_DNA"/>
</dbReference>
<keyword evidence="7 8" id="KW-0539">Nucleus</keyword>
<accession>A0A162A3F0</accession>
<evidence type="ECO:0000256" key="8">
    <source>
        <dbReference type="PROSITE-ProRule" id="PRU00071"/>
    </source>
</evidence>
<dbReference type="Gramene" id="KZM94630">
    <property type="protein sequence ID" value="KZM94630"/>
    <property type="gene ID" value="DCAR_017873"/>
</dbReference>
<evidence type="ECO:0000313" key="13">
    <source>
        <dbReference type="EMBL" id="WOH01099.1"/>
    </source>
</evidence>
<reference evidence="13" key="2">
    <citation type="submission" date="2022-03" db="EMBL/GenBank/DDBJ databases">
        <title>Draft title - Genomic analysis of global carrot germplasm unveils the trajectory of domestication and the origin of high carotenoid orange carrot.</title>
        <authorList>
            <person name="Iorizzo M."/>
            <person name="Ellison S."/>
            <person name="Senalik D."/>
            <person name="Macko-Podgorni A."/>
            <person name="Grzebelus D."/>
            <person name="Bostan H."/>
            <person name="Rolling W."/>
            <person name="Curaba J."/>
            <person name="Simon P."/>
        </authorList>
    </citation>
    <scope>NUCLEOTIDE SEQUENCE</scope>
    <source>
        <tissue evidence="13">Leaf</tissue>
    </source>
</reference>
<evidence type="ECO:0000256" key="7">
    <source>
        <dbReference type="ARBA" id="ARBA00023242"/>
    </source>
</evidence>
<dbReference type="InterPro" id="IPR003851">
    <property type="entry name" value="Znf_Dof"/>
</dbReference>
<feature type="region of interest" description="Disordered" evidence="10">
    <location>
        <begin position="120"/>
        <end position="170"/>
    </location>
</feature>
<evidence type="ECO:0000256" key="9">
    <source>
        <dbReference type="RuleBase" id="RU369094"/>
    </source>
</evidence>
<keyword evidence="1 9" id="KW-0479">Metal-binding</keyword>
<keyword evidence="2 8" id="KW-0863">Zinc-finger</keyword>
<dbReference type="AlphaFoldDB" id="A0A162A3F0"/>
<gene>
    <name evidence="12" type="ORF">DCAR_017873</name>
    <name evidence="13" type="ORF">DCAR_0520479</name>
</gene>
<evidence type="ECO:0000256" key="4">
    <source>
        <dbReference type="ARBA" id="ARBA00023015"/>
    </source>
</evidence>
<dbReference type="OMA" id="ANIHMPE"/>
<dbReference type="InterPro" id="IPR045174">
    <property type="entry name" value="Dof"/>
</dbReference>
<dbReference type="PROSITE" id="PS50884">
    <property type="entry name" value="ZF_DOF_2"/>
    <property type="match status" value="1"/>
</dbReference>
<evidence type="ECO:0000256" key="6">
    <source>
        <dbReference type="ARBA" id="ARBA00023163"/>
    </source>
</evidence>
<evidence type="ECO:0000313" key="14">
    <source>
        <dbReference type="Proteomes" id="UP000077755"/>
    </source>
</evidence>
<keyword evidence="4 9" id="KW-0805">Transcription regulation</keyword>
<feature type="compositionally biased region" description="Polar residues" evidence="10">
    <location>
        <begin position="154"/>
        <end position="165"/>
    </location>
</feature>
<evidence type="ECO:0000256" key="10">
    <source>
        <dbReference type="SAM" id="MobiDB-lite"/>
    </source>
</evidence>
<dbReference type="PANTHER" id="PTHR31992">
    <property type="entry name" value="DOF ZINC FINGER PROTEIN DOF1.4-RELATED"/>
    <property type="match status" value="1"/>
</dbReference>
<evidence type="ECO:0000313" key="12">
    <source>
        <dbReference type="EMBL" id="KZM94630.1"/>
    </source>
</evidence>